<comment type="pathway">
    <text evidence="9">Carotenoid biosynthesis; staphyloxanthin biosynthesis; staphyloxanthin from farnesyl diphosphate: step 5/5.</text>
</comment>
<dbReference type="GO" id="GO:0005886">
    <property type="term" value="C:plasma membrane"/>
    <property type="evidence" value="ECO:0007669"/>
    <property type="project" value="UniProtKB-SubCell"/>
</dbReference>
<dbReference type="Proteomes" id="UP001300604">
    <property type="component" value="Chromosome"/>
</dbReference>
<protein>
    <recommendedName>
        <fullName evidence="11">Glycosyl-4,4'-diaponeurosporenoate acyltransferase</fullName>
    </recommendedName>
</protein>
<keyword evidence="7 13" id="KW-0472">Membrane</keyword>
<feature type="transmembrane region" description="Helical" evidence="13">
    <location>
        <begin position="112"/>
        <end position="138"/>
    </location>
</feature>
<keyword evidence="15" id="KW-1185">Reference proteome</keyword>
<comment type="similarity">
    <text evidence="10">Belongs to the acyltransferase CrtO family.</text>
</comment>
<evidence type="ECO:0000256" key="7">
    <source>
        <dbReference type="ARBA" id="ARBA00023136"/>
    </source>
</evidence>
<feature type="transmembrane region" description="Helical" evidence="13">
    <location>
        <begin position="7"/>
        <end position="30"/>
    </location>
</feature>
<comment type="function">
    <text evidence="12">Catalyzes the acylation of glycosyl-4,4'-diaponeurosporenoate, i.e. the esterification of glucose at the C6'' position with the carboxyl group of the C(15) fatty acid 12-methyltetradecanoic acid, to yield staphyloxanthin. This is the last step in the biosynthesis of this orange pigment, present in most staphylococci strains.</text>
</comment>
<reference evidence="14" key="1">
    <citation type="submission" date="2023-09" db="EMBL/GenBank/DDBJ databases">
        <authorList>
            <person name="Zeng C."/>
        </authorList>
    </citation>
    <scope>NUCLEOTIDE SEQUENCE</scope>
    <source>
        <strain evidence="14">ZCY20-5</strain>
    </source>
</reference>
<evidence type="ECO:0000256" key="9">
    <source>
        <dbReference type="ARBA" id="ARBA00023588"/>
    </source>
</evidence>
<evidence type="ECO:0000256" key="1">
    <source>
        <dbReference type="ARBA" id="ARBA00004162"/>
    </source>
</evidence>
<keyword evidence="3" id="KW-0808">Transferase</keyword>
<name>A0AA97DC35_9FIRM</name>
<dbReference type="EMBL" id="CP135996">
    <property type="protein sequence ID" value="WOC32706.1"/>
    <property type="molecule type" value="Genomic_DNA"/>
</dbReference>
<comment type="subcellular location">
    <subcellularLocation>
        <location evidence="1">Cell membrane</location>
        <topology evidence="1">Single-pass membrane protein</topology>
    </subcellularLocation>
</comment>
<evidence type="ECO:0000313" key="15">
    <source>
        <dbReference type="Proteomes" id="UP001300604"/>
    </source>
</evidence>
<keyword evidence="4 13" id="KW-0812">Transmembrane</keyword>
<evidence type="ECO:0000313" key="14">
    <source>
        <dbReference type="EMBL" id="WOC32706.1"/>
    </source>
</evidence>
<evidence type="ECO:0000256" key="2">
    <source>
        <dbReference type="ARBA" id="ARBA00022475"/>
    </source>
</evidence>
<reference evidence="14" key="2">
    <citation type="submission" date="2024-06" db="EMBL/GenBank/DDBJ databases">
        <title>Caproicibacterium argilliputei sp. nov, a novel caproic acid producing anaerobic bacterium isolated from pit mud.</title>
        <authorList>
            <person name="Xia S."/>
        </authorList>
    </citation>
    <scope>NUCLEOTIDE SEQUENCE</scope>
    <source>
        <strain evidence="14">ZCY20-5</strain>
    </source>
</reference>
<keyword evidence="6 13" id="KW-1133">Transmembrane helix</keyword>
<gene>
    <name evidence="14" type="ORF">PXC00_02195</name>
</gene>
<dbReference type="KEGG" id="carl:PXC00_02195"/>
<dbReference type="AlphaFoldDB" id="A0AA97DC35"/>
<evidence type="ECO:0000256" key="5">
    <source>
        <dbReference type="ARBA" id="ARBA00022729"/>
    </source>
</evidence>
<proteinExistence type="inferred from homology"/>
<evidence type="ECO:0000256" key="13">
    <source>
        <dbReference type="SAM" id="Phobius"/>
    </source>
</evidence>
<evidence type="ECO:0000256" key="8">
    <source>
        <dbReference type="ARBA" id="ARBA00023315"/>
    </source>
</evidence>
<keyword evidence="8" id="KW-0012">Acyltransferase</keyword>
<evidence type="ECO:0000256" key="6">
    <source>
        <dbReference type="ARBA" id="ARBA00022989"/>
    </source>
</evidence>
<evidence type="ECO:0000256" key="11">
    <source>
        <dbReference type="ARBA" id="ARBA00023667"/>
    </source>
</evidence>
<evidence type="ECO:0000256" key="4">
    <source>
        <dbReference type="ARBA" id="ARBA00022692"/>
    </source>
</evidence>
<dbReference type="InterPro" id="IPR044021">
    <property type="entry name" value="CrtO"/>
</dbReference>
<evidence type="ECO:0000256" key="12">
    <source>
        <dbReference type="ARBA" id="ARBA00025324"/>
    </source>
</evidence>
<sequence>MIQDMNYLSMLFINLLIVGAWHGTTFLLSVKLSNSYFQPDSALYRPWKWEKGGRWYRDVLHINEWKDRVPQFVGSGGFSKKHITDVSLDYLDNFISETCRAEWMHTWNLGSIFLTLIINQSVVGVTFTVLIFMGNAPFAMIQRYNRFRLEIVRKRLQRDASRAVAAV</sequence>
<dbReference type="Pfam" id="PF18927">
    <property type="entry name" value="CrtO"/>
    <property type="match status" value="1"/>
</dbReference>
<dbReference type="RefSeq" id="WP_316935051.1">
    <property type="nucleotide sequence ID" value="NZ_CP135996.1"/>
</dbReference>
<evidence type="ECO:0000256" key="10">
    <source>
        <dbReference type="ARBA" id="ARBA00023603"/>
    </source>
</evidence>
<organism evidence="14 15">
    <name type="scientific">Caproicibacterium argilliputei</name>
    <dbReference type="NCBI Taxonomy" id="3030016"/>
    <lineage>
        <taxon>Bacteria</taxon>
        <taxon>Bacillati</taxon>
        <taxon>Bacillota</taxon>
        <taxon>Clostridia</taxon>
        <taxon>Eubacteriales</taxon>
        <taxon>Oscillospiraceae</taxon>
        <taxon>Caproicibacterium</taxon>
    </lineage>
</organism>
<keyword evidence="2" id="KW-1003">Cell membrane</keyword>
<keyword evidence="5" id="KW-0732">Signal</keyword>
<accession>A0AA97DC35</accession>
<dbReference type="GO" id="GO:0016746">
    <property type="term" value="F:acyltransferase activity"/>
    <property type="evidence" value="ECO:0007669"/>
    <property type="project" value="UniProtKB-KW"/>
</dbReference>
<evidence type="ECO:0000256" key="3">
    <source>
        <dbReference type="ARBA" id="ARBA00022679"/>
    </source>
</evidence>